<dbReference type="PANTHER" id="PTHR22916:SF3">
    <property type="entry name" value="UDP-GLCNAC:BETAGAL BETA-1,3-N-ACETYLGLUCOSAMINYLTRANSFERASE-LIKE PROTEIN 1"/>
    <property type="match status" value="1"/>
</dbReference>
<evidence type="ECO:0000313" key="2">
    <source>
        <dbReference type="EMBL" id="ELR5218346.1"/>
    </source>
</evidence>
<proteinExistence type="predicted"/>
<dbReference type="InterPro" id="IPR001173">
    <property type="entry name" value="Glyco_trans_2-like"/>
</dbReference>
<dbReference type="AlphaFoldDB" id="A0AAD2VUN0"/>
<dbReference type="EMBL" id="ABEXCJ040000005">
    <property type="protein sequence ID" value="ELR5218346.1"/>
    <property type="molecule type" value="Genomic_DNA"/>
</dbReference>
<dbReference type="InterPro" id="IPR029044">
    <property type="entry name" value="Nucleotide-diphossugar_trans"/>
</dbReference>
<dbReference type="Pfam" id="PF00535">
    <property type="entry name" value="Glycos_transf_2"/>
    <property type="match status" value="1"/>
</dbReference>
<evidence type="ECO:0000259" key="1">
    <source>
        <dbReference type="Pfam" id="PF00535"/>
    </source>
</evidence>
<dbReference type="CDD" id="cd00761">
    <property type="entry name" value="Glyco_tranf_GTA_type"/>
    <property type="match status" value="1"/>
</dbReference>
<sequence>MKLLSIIYSYYNQPKMLIKVINVINMYCDDIKEKIELIIVDDGSKESPLIKKNIDCDSTFIKISEDVGFNNGGAKNLGIKYATGKWCLILDLDHWFDHNEMRKVIKFCEGQYNRSLLEYIKTVKGIDNYWYLISRVTSSGKNLNPNPNVKLVIRSFLSQCMYDEDFSGYYGYEDVLQMIMLNNLLGKHRILPKIKVYLDQDEDDSNTISITQRDTTRNKQLLKDKISGVAPYSKNHFRTKYIIL</sequence>
<dbReference type="SUPFAM" id="SSF53448">
    <property type="entry name" value="Nucleotide-diphospho-sugar transferases"/>
    <property type="match status" value="1"/>
</dbReference>
<protein>
    <submittedName>
        <fullName evidence="2">Glycosyltransferase</fullName>
    </submittedName>
</protein>
<comment type="caution">
    <text evidence="2">The sequence shown here is derived from an EMBL/GenBank/DDBJ whole genome shotgun (WGS) entry which is preliminary data.</text>
</comment>
<dbReference type="Gene3D" id="3.90.550.10">
    <property type="entry name" value="Spore Coat Polysaccharide Biosynthesis Protein SpsA, Chain A"/>
    <property type="match status" value="1"/>
</dbReference>
<dbReference type="PANTHER" id="PTHR22916">
    <property type="entry name" value="GLYCOSYLTRANSFERASE"/>
    <property type="match status" value="1"/>
</dbReference>
<name>A0AAD2VUN0_PRORE</name>
<feature type="domain" description="Glycosyltransferase 2-like" evidence="1">
    <location>
        <begin position="5"/>
        <end position="149"/>
    </location>
</feature>
<dbReference type="EMBL" id="ABEXCJ050000005">
    <property type="protein sequence ID" value="EMR4590533.1"/>
    <property type="molecule type" value="Genomic_DNA"/>
</dbReference>
<reference evidence="2" key="1">
    <citation type="submission" date="2023-10" db="EMBL/GenBank/DDBJ databases">
        <authorList>
            <consortium name="Clinical and Environmental Microbiology Branch: Whole genome sequencing antimicrobial resistance pathogens in the healthcare setting"/>
        </authorList>
    </citation>
    <scope>NUCLEOTIDE SEQUENCE</scope>
    <source>
        <strain evidence="2">2020QW-00022</strain>
    </source>
</reference>
<dbReference type="GO" id="GO:0016758">
    <property type="term" value="F:hexosyltransferase activity"/>
    <property type="evidence" value="ECO:0007669"/>
    <property type="project" value="UniProtKB-ARBA"/>
</dbReference>
<evidence type="ECO:0000313" key="3">
    <source>
        <dbReference type="EMBL" id="EMR4590533.1"/>
    </source>
</evidence>
<gene>
    <name evidence="3" type="ORF">M0K77_002871</name>
    <name evidence="2" type="ORF">M0K77_RS14355</name>
</gene>
<accession>A0AAD2VUN0</accession>
<organism evidence="2">
    <name type="scientific">Providencia rettgeri</name>
    <dbReference type="NCBI Taxonomy" id="587"/>
    <lineage>
        <taxon>Bacteria</taxon>
        <taxon>Pseudomonadati</taxon>
        <taxon>Pseudomonadota</taxon>
        <taxon>Gammaproteobacteria</taxon>
        <taxon>Enterobacterales</taxon>
        <taxon>Morganellaceae</taxon>
        <taxon>Providencia</taxon>
    </lineage>
</organism>